<sequence>MAWLVWLATVLVVFITLLQVSNVFRFYFKCVLFGATVIGASFIGSFLCLLNGTTTKNHYVIFNVFHKLGVWMNIEYTVENPELLVSEEPYVIIANHQAALDVFTMSKIWPDNCVVMLKNSLKYVPFFNICAWKCNAIFVDRFSKDKAHQTIDHAREGMEKDKKKIFIYPEGTRNNREELLPFKKGAFIISKGVNVPIVPCVFSSYKPFYDYDKKMWLSSGKVTIRVLPKVYPGDKDVEQLAEECRDLISKNFKELSGFSKKE</sequence>
<dbReference type="WBParaSite" id="BXY_0311100.1">
    <property type="protein sequence ID" value="BXY_0311100.1"/>
    <property type="gene ID" value="BXY_0311100"/>
</dbReference>
<comment type="domain">
    <text evidence="5">The HXXXXD motif is essential for acyltransferase activity and may constitute the binding site for the phosphate moiety of the glycerol-3-phosphate.</text>
</comment>
<proteinExistence type="inferred from homology"/>
<keyword evidence="4 5" id="KW-0012">Acyltransferase</keyword>
<dbReference type="SMR" id="A0A1I7RQW6"/>
<dbReference type="Pfam" id="PF01553">
    <property type="entry name" value="Acyltransferase"/>
    <property type="match status" value="1"/>
</dbReference>
<comment type="pathway">
    <text evidence="1">Phospholipid metabolism; CDP-diacylglycerol biosynthesis; CDP-diacylglycerol from sn-glycerol 3-phosphate: step 2/3.</text>
</comment>
<dbReference type="NCBIfam" id="TIGR00530">
    <property type="entry name" value="AGP_acyltrn"/>
    <property type="match status" value="1"/>
</dbReference>
<keyword evidence="5" id="KW-0443">Lipid metabolism</keyword>
<evidence type="ECO:0000256" key="4">
    <source>
        <dbReference type="ARBA" id="ARBA00023315"/>
    </source>
</evidence>
<dbReference type="CDD" id="cd07989">
    <property type="entry name" value="LPLAT_AGPAT-like"/>
    <property type="match status" value="1"/>
</dbReference>
<keyword evidence="6" id="KW-0812">Transmembrane</keyword>
<accession>A0A1I7RQW6</accession>
<comment type="similarity">
    <text evidence="2 5">Belongs to the 1-acyl-sn-glycerol-3-phosphate acyltransferase family.</text>
</comment>
<organism evidence="9 11">
    <name type="scientific">Bursaphelenchus xylophilus</name>
    <name type="common">Pinewood nematode worm</name>
    <name type="synonym">Aphelenchoides xylophilus</name>
    <dbReference type="NCBI Taxonomy" id="6326"/>
    <lineage>
        <taxon>Eukaryota</taxon>
        <taxon>Metazoa</taxon>
        <taxon>Ecdysozoa</taxon>
        <taxon>Nematoda</taxon>
        <taxon>Chromadorea</taxon>
        <taxon>Rhabditida</taxon>
        <taxon>Tylenchina</taxon>
        <taxon>Tylenchomorpha</taxon>
        <taxon>Aphelenchoidea</taxon>
        <taxon>Aphelenchoididae</taxon>
        <taxon>Bursaphelenchus</taxon>
    </lineage>
</organism>
<feature type="domain" description="Phospholipid/glycerol acyltransferase" evidence="7">
    <location>
        <begin position="90"/>
        <end position="205"/>
    </location>
</feature>
<gene>
    <name evidence="8" type="ORF">BXYJ_LOCUS14835</name>
</gene>
<protein>
    <recommendedName>
        <fullName evidence="5">1-acyl-sn-glycerol-3-phosphate acyltransferase</fullName>
        <ecNumber evidence="5">2.3.1.51</ecNumber>
    </recommendedName>
</protein>
<dbReference type="InterPro" id="IPR002123">
    <property type="entry name" value="Plipid/glycerol_acylTrfase"/>
</dbReference>
<reference evidence="8" key="2">
    <citation type="submission" date="2020-09" db="EMBL/GenBank/DDBJ databases">
        <authorList>
            <person name="Kikuchi T."/>
        </authorList>
    </citation>
    <scope>NUCLEOTIDE SEQUENCE</scope>
    <source>
        <strain evidence="8">Ka4C1</strain>
    </source>
</reference>
<evidence type="ECO:0000256" key="2">
    <source>
        <dbReference type="ARBA" id="ARBA00008655"/>
    </source>
</evidence>
<dbReference type="GO" id="GO:0016020">
    <property type="term" value="C:membrane"/>
    <property type="evidence" value="ECO:0007669"/>
    <property type="project" value="InterPro"/>
</dbReference>
<keyword evidence="5" id="KW-1208">Phospholipid metabolism</keyword>
<evidence type="ECO:0000313" key="10">
    <source>
        <dbReference type="Proteomes" id="UP000659654"/>
    </source>
</evidence>
<evidence type="ECO:0000313" key="8">
    <source>
        <dbReference type="EMBL" id="CAD5234744.1"/>
    </source>
</evidence>
<dbReference type="eggNOG" id="KOG2848">
    <property type="taxonomic scope" value="Eukaryota"/>
</dbReference>
<dbReference type="Proteomes" id="UP000582659">
    <property type="component" value="Unassembled WGS sequence"/>
</dbReference>
<dbReference type="GO" id="GO:0003841">
    <property type="term" value="F:1-acylglycerol-3-phosphate O-acyltransferase activity"/>
    <property type="evidence" value="ECO:0007669"/>
    <property type="project" value="UniProtKB-UniRule"/>
</dbReference>
<dbReference type="GO" id="GO:0006654">
    <property type="term" value="P:phosphatidic acid biosynthetic process"/>
    <property type="evidence" value="ECO:0007669"/>
    <property type="project" value="TreeGrafter"/>
</dbReference>
<evidence type="ECO:0000256" key="5">
    <source>
        <dbReference type="RuleBase" id="RU361267"/>
    </source>
</evidence>
<comment type="catalytic activity">
    <reaction evidence="5">
        <text>a 1-acyl-sn-glycero-3-phosphate + an acyl-CoA = a 1,2-diacyl-sn-glycero-3-phosphate + CoA</text>
        <dbReference type="Rhea" id="RHEA:19709"/>
        <dbReference type="ChEBI" id="CHEBI:57287"/>
        <dbReference type="ChEBI" id="CHEBI:57970"/>
        <dbReference type="ChEBI" id="CHEBI:58342"/>
        <dbReference type="ChEBI" id="CHEBI:58608"/>
        <dbReference type="EC" id="2.3.1.51"/>
    </reaction>
</comment>
<dbReference type="EC" id="2.3.1.51" evidence="5"/>
<dbReference type="Proteomes" id="UP000659654">
    <property type="component" value="Unassembled WGS sequence"/>
</dbReference>
<dbReference type="AlphaFoldDB" id="A0A1I7RQW6"/>
<reference evidence="11" key="1">
    <citation type="submission" date="2016-11" db="UniProtKB">
        <authorList>
            <consortium name="WormBaseParasite"/>
        </authorList>
    </citation>
    <scope>IDENTIFICATION</scope>
</reference>
<evidence type="ECO:0000256" key="3">
    <source>
        <dbReference type="ARBA" id="ARBA00022679"/>
    </source>
</evidence>
<dbReference type="OrthoDB" id="202234at2759"/>
<evidence type="ECO:0000259" key="7">
    <source>
        <dbReference type="SMART" id="SM00563"/>
    </source>
</evidence>
<dbReference type="PANTHER" id="PTHR10434">
    <property type="entry name" value="1-ACYL-SN-GLYCEROL-3-PHOSPHATE ACYLTRANSFERASE"/>
    <property type="match status" value="1"/>
</dbReference>
<dbReference type="SUPFAM" id="SSF69593">
    <property type="entry name" value="Glycerol-3-phosphate (1)-acyltransferase"/>
    <property type="match status" value="1"/>
</dbReference>
<dbReference type="GO" id="GO:0005783">
    <property type="term" value="C:endoplasmic reticulum"/>
    <property type="evidence" value="ECO:0007669"/>
    <property type="project" value="TreeGrafter"/>
</dbReference>
<dbReference type="EMBL" id="CAJFCV020000006">
    <property type="protein sequence ID" value="CAG9130715.1"/>
    <property type="molecule type" value="Genomic_DNA"/>
</dbReference>
<name>A0A1I7RQW6_BURXY</name>
<evidence type="ECO:0000256" key="6">
    <source>
        <dbReference type="SAM" id="Phobius"/>
    </source>
</evidence>
<keyword evidence="10" id="KW-1185">Reference proteome</keyword>
<keyword evidence="5" id="KW-0594">Phospholipid biosynthesis</keyword>
<dbReference type="Proteomes" id="UP000095284">
    <property type="component" value="Unplaced"/>
</dbReference>
<keyword evidence="6" id="KW-0472">Membrane</keyword>
<evidence type="ECO:0000256" key="1">
    <source>
        <dbReference type="ARBA" id="ARBA00004728"/>
    </source>
</evidence>
<evidence type="ECO:0000313" key="9">
    <source>
        <dbReference type="Proteomes" id="UP000095284"/>
    </source>
</evidence>
<dbReference type="SMART" id="SM00563">
    <property type="entry name" value="PlsC"/>
    <property type="match status" value="1"/>
</dbReference>
<dbReference type="EMBL" id="CAJFDI010000006">
    <property type="protein sequence ID" value="CAD5234744.1"/>
    <property type="molecule type" value="Genomic_DNA"/>
</dbReference>
<keyword evidence="5" id="KW-0444">Lipid biosynthesis</keyword>
<evidence type="ECO:0000313" key="11">
    <source>
        <dbReference type="WBParaSite" id="BXY_0311100.1"/>
    </source>
</evidence>
<keyword evidence="3 5" id="KW-0808">Transferase</keyword>
<dbReference type="InterPro" id="IPR004552">
    <property type="entry name" value="AGP_acyltrans"/>
</dbReference>
<feature type="transmembrane region" description="Helical" evidence="6">
    <location>
        <begin position="30"/>
        <end position="50"/>
    </location>
</feature>
<dbReference type="PANTHER" id="PTHR10434:SF10">
    <property type="entry name" value="1-ACYL-SN-GLYCEROL-3-PHOSPHATE ACYLTRANSFERASE ACL-1-RELATED"/>
    <property type="match status" value="1"/>
</dbReference>
<keyword evidence="6" id="KW-1133">Transmembrane helix</keyword>